<dbReference type="PANTHER" id="PTHR33406">
    <property type="entry name" value="MEMBRANE PROTEIN MJ1562-RELATED"/>
    <property type="match status" value="1"/>
</dbReference>
<protein>
    <submittedName>
        <fullName evidence="8">MMPL family transporter</fullName>
    </submittedName>
</protein>
<keyword evidence="2" id="KW-1003">Cell membrane</keyword>
<keyword evidence="5 6" id="KW-0472">Membrane</keyword>
<dbReference type="InterPro" id="IPR004869">
    <property type="entry name" value="MMPL_dom"/>
</dbReference>
<feature type="domain" description="Membrane transport protein MMPL" evidence="7">
    <location>
        <begin position="50"/>
        <end position="365"/>
    </location>
</feature>
<gene>
    <name evidence="8" type="ORF">KDK95_02160</name>
</gene>
<evidence type="ECO:0000256" key="2">
    <source>
        <dbReference type="ARBA" id="ARBA00022475"/>
    </source>
</evidence>
<keyword evidence="3 6" id="KW-0812">Transmembrane</keyword>
<dbReference type="EMBL" id="JAGSOH010000003">
    <property type="protein sequence ID" value="MBR7825094.1"/>
    <property type="molecule type" value="Genomic_DNA"/>
</dbReference>
<keyword evidence="4 6" id="KW-1133">Transmembrane helix</keyword>
<feature type="transmembrane region" description="Helical" evidence="6">
    <location>
        <begin position="658"/>
        <end position="685"/>
    </location>
</feature>
<dbReference type="PANTHER" id="PTHR33406:SF13">
    <property type="entry name" value="MEMBRANE PROTEIN YDFJ"/>
    <property type="match status" value="1"/>
</dbReference>
<keyword evidence="9" id="KW-1185">Reference proteome</keyword>
<feature type="transmembrane region" description="Helical" evidence="6">
    <location>
        <begin position="367"/>
        <end position="387"/>
    </location>
</feature>
<evidence type="ECO:0000256" key="5">
    <source>
        <dbReference type="ARBA" id="ARBA00023136"/>
    </source>
</evidence>
<evidence type="ECO:0000256" key="6">
    <source>
        <dbReference type="SAM" id="Phobius"/>
    </source>
</evidence>
<feature type="transmembrane region" description="Helical" evidence="6">
    <location>
        <begin position="234"/>
        <end position="256"/>
    </location>
</feature>
<dbReference type="Pfam" id="PF03176">
    <property type="entry name" value="MMPL"/>
    <property type="match status" value="2"/>
</dbReference>
<feature type="transmembrane region" description="Helical" evidence="6">
    <location>
        <begin position="545"/>
        <end position="565"/>
    </location>
</feature>
<dbReference type="SUPFAM" id="SSF82866">
    <property type="entry name" value="Multidrug efflux transporter AcrB transmembrane domain"/>
    <property type="match status" value="2"/>
</dbReference>
<feature type="transmembrane region" description="Helical" evidence="6">
    <location>
        <begin position="633"/>
        <end position="652"/>
    </location>
</feature>
<evidence type="ECO:0000256" key="1">
    <source>
        <dbReference type="ARBA" id="ARBA00004651"/>
    </source>
</evidence>
<dbReference type="Proteomes" id="UP000676325">
    <property type="component" value="Unassembled WGS sequence"/>
</dbReference>
<sequence length="720" mass="74546">MTSITRYCLDHRRAVVLAWLLMAALGAALATTTVNRLSHSLATPGTAGYDANAHIMQTFGIDGNEQPTIAVLTLPANENMRTATGQAIAARTFAAANRAGHLAVADYANTGDPKLVSADGRTTWALFDMPNPDVAAGSGVMEAIPGALESAAPHGVSVSVTGFEQLQTVGGASAGGGPGILVETLIGGIGALVVLLFVFGSAIALVPLLIAIPSILVSLLLVFAQTQLMSVNFLVQYLVAVMGLGIAVDYSLLLVTRWREEREAGRSNQEAIIAAAPTAGRAVMLSGLTVAIGLLCLVVMPAQFLRGIGIGGMLIPLSAITAAVTLLPIILSALGPTLDRRRFVRSGSTTYSRAWAAWTRVIVRRKWIAGAVGIAAVLLLAAPALSINTGPARADSLGGTGVPARTLHGLEATGVPSAVVFPIQVLTTHGGQAAADQVAAIASRTQGVYTVLAPATSSFRQGGAALISVVPTDEGNTSAGTATVARLRSALSGVPGVEVGGNTAQNVDFNHAVYGNFPLLLAILSILTFLLLVRSFRSVVLAAKAVIVNVVSLGASFGFLVLFWQNGHGSNQIYGVPATGSIQNWIPIIAFAFLFGISMDYEVFILARMREEYDRTGSTDEAVIGSLARTGRLVTCAAVILAISFASLSSAPDITVEIIATGIGAGILIDALIVRTLIVPAFVAAMGRWNWWMPQPLARLLRIEGPAAPIEVPVEAGSRL</sequence>
<comment type="subcellular location">
    <subcellularLocation>
        <location evidence="1">Cell membrane</location>
        <topology evidence="1">Multi-pass membrane protein</topology>
    </subcellularLocation>
</comment>
<comment type="caution">
    <text evidence="8">The sequence shown here is derived from an EMBL/GenBank/DDBJ whole genome shotgun (WGS) entry which is preliminary data.</text>
</comment>
<feature type="transmembrane region" description="Helical" evidence="6">
    <location>
        <begin position="310"/>
        <end position="335"/>
    </location>
</feature>
<dbReference type="RefSeq" id="WP_212516253.1">
    <property type="nucleotide sequence ID" value="NZ_JAGSOH010000003.1"/>
</dbReference>
<feature type="transmembrane region" description="Helical" evidence="6">
    <location>
        <begin position="180"/>
        <end position="199"/>
    </location>
</feature>
<organism evidence="8 9">
    <name type="scientific">Actinospica acidithermotolerans</name>
    <dbReference type="NCBI Taxonomy" id="2828514"/>
    <lineage>
        <taxon>Bacteria</taxon>
        <taxon>Bacillati</taxon>
        <taxon>Actinomycetota</taxon>
        <taxon>Actinomycetes</taxon>
        <taxon>Catenulisporales</taxon>
        <taxon>Actinospicaceae</taxon>
        <taxon>Actinospica</taxon>
    </lineage>
</organism>
<feature type="transmembrane region" description="Helical" evidence="6">
    <location>
        <begin position="513"/>
        <end position="533"/>
    </location>
</feature>
<evidence type="ECO:0000259" key="7">
    <source>
        <dbReference type="Pfam" id="PF03176"/>
    </source>
</evidence>
<dbReference type="InterPro" id="IPR050545">
    <property type="entry name" value="Mycobact_MmpL"/>
</dbReference>
<feature type="transmembrane region" description="Helical" evidence="6">
    <location>
        <begin position="206"/>
        <end position="228"/>
    </location>
</feature>
<evidence type="ECO:0000256" key="3">
    <source>
        <dbReference type="ARBA" id="ARBA00022692"/>
    </source>
</evidence>
<proteinExistence type="predicted"/>
<name>A0A941EC08_9ACTN</name>
<evidence type="ECO:0000313" key="9">
    <source>
        <dbReference type="Proteomes" id="UP000676325"/>
    </source>
</evidence>
<dbReference type="Gene3D" id="1.20.1640.10">
    <property type="entry name" value="Multidrug efflux transporter AcrB transmembrane domain"/>
    <property type="match status" value="2"/>
</dbReference>
<feature type="transmembrane region" description="Helical" evidence="6">
    <location>
        <begin position="282"/>
        <end position="304"/>
    </location>
</feature>
<feature type="transmembrane region" description="Helical" evidence="6">
    <location>
        <begin position="585"/>
        <end position="607"/>
    </location>
</feature>
<evidence type="ECO:0000256" key="4">
    <source>
        <dbReference type="ARBA" id="ARBA00022989"/>
    </source>
</evidence>
<evidence type="ECO:0000313" key="8">
    <source>
        <dbReference type="EMBL" id="MBR7825094.1"/>
    </source>
</evidence>
<feature type="domain" description="Membrane transport protein MMPL" evidence="7">
    <location>
        <begin position="431"/>
        <end position="694"/>
    </location>
</feature>
<accession>A0A941EC08</accession>
<dbReference type="AlphaFoldDB" id="A0A941EC08"/>
<reference evidence="8" key="1">
    <citation type="submission" date="2021-04" db="EMBL/GenBank/DDBJ databases">
        <title>Genome based classification of Actinospica acidithermotolerans sp. nov., an actinobacterium isolated from an Indonesian hot spring.</title>
        <authorList>
            <person name="Kusuma A.B."/>
            <person name="Putra K.E."/>
            <person name="Nafisah S."/>
            <person name="Loh J."/>
            <person name="Nouioui I."/>
            <person name="Goodfellow M."/>
        </authorList>
    </citation>
    <scope>NUCLEOTIDE SEQUENCE</scope>
    <source>
        <strain evidence="8">MGRD01-02</strain>
    </source>
</reference>
<dbReference type="GO" id="GO:0005886">
    <property type="term" value="C:plasma membrane"/>
    <property type="evidence" value="ECO:0007669"/>
    <property type="project" value="UniProtKB-SubCell"/>
</dbReference>